<dbReference type="GO" id="GO:0003726">
    <property type="term" value="F:double-stranded RNA adenosine deaminase activity"/>
    <property type="evidence" value="ECO:0007669"/>
    <property type="project" value="InterPro"/>
</dbReference>
<gene>
    <name evidence="5" type="primary">ZBP1</name>
</gene>
<dbReference type="InParanoid" id="A0A6P7YWM5"/>
<accession>A0A6P7YWM5</accession>
<feature type="domain" description="Z-binding" evidence="3">
    <location>
        <begin position="142"/>
        <end position="204"/>
    </location>
</feature>
<dbReference type="SUPFAM" id="SSF46785">
    <property type="entry name" value="Winged helix' DNA-binding domain"/>
    <property type="match status" value="2"/>
</dbReference>
<dbReference type="GO" id="GO:0003723">
    <property type="term" value="F:RNA binding"/>
    <property type="evidence" value="ECO:0007669"/>
    <property type="project" value="UniProtKB-KW"/>
</dbReference>
<dbReference type="InterPro" id="IPR042371">
    <property type="entry name" value="Z_dom"/>
</dbReference>
<feature type="compositionally biased region" description="Basic and acidic residues" evidence="2">
    <location>
        <begin position="9"/>
        <end position="25"/>
    </location>
</feature>
<dbReference type="InterPro" id="IPR036388">
    <property type="entry name" value="WH-like_DNA-bd_sf"/>
</dbReference>
<dbReference type="CTD" id="81030"/>
<dbReference type="GeneID" id="115476918"/>
<feature type="region of interest" description="Disordered" evidence="2">
    <location>
        <begin position="264"/>
        <end position="310"/>
    </location>
</feature>
<dbReference type="PANTHER" id="PTHR14966">
    <property type="entry name" value="Z-DNA-BINDING PROTEIN 1"/>
    <property type="match status" value="1"/>
</dbReference>
<keyword evidence="1" id="KW-0694">RNA-binding</keyword>
<organism evidence="4 5">
    <name type="scientific">Microcaecilia unicolor</name>
    <dbReference type="NCBI Taxonomy" id="1415580"/>
    <lineage>
        <taxon>Eukaryota</taxon>
        <taxon>Metazoa</taxon>
        <taxon>Chordata</taxon>
        <taxon>Craniata</taxon>
        <taxon>Vertebrata</taxon>
        <taxon>Euteleostomi</taxon>
        <taxon>Amphibia</taxon>
        <taxon>Gymnophiona</taxon>
        <taxon>Siphonopidae</taxon>
        <taxon>Microcaecilia</taxon>
    </lineage>
</organism>
<dbReference type="RefSeq" id="XP_030069358.1">
    <property type="nucleotide sequence ID" value="XM_030213498.1"/>
</dbReference>
<evidence type="ECO:0000256" key="1">
    <source>
        <dbReference type="ARBA" id="ARBA00022884"/>
    </source>
</evidence>
<dbReference type="GO" id="GO:0060340">
    <property type="term" value="P:positive regulation of type I interferon-mediated signaling pathway"/>
    <property type="evidence" value="ECO:0007669"/>
    <property type="project" value="InterPro"/>
</dbReference>
<feature type="domain" description="Z-binding" evidence="3">
    <location>
        <begin position="21"/>
        <end position="83"/>
    </location>
</feature>
<dbReference type="PANTHER" id="PTHR14966:SF0">
    <property type="entry name" value="Z-DNA-BINDING PROTEIN 1"/>
    <property type="match status" value="1"/>
</dbReference>
<dbReference type="Pfam" id="PF02295">
    <property type="entry name" value="z-alpha"/>
    <property type="match status" value="1"/>
</dbReference>
<evidence type="ECO:0000256" key="2">
    <source>
        <dbReference type="SAM" id="MobiDB-lite"/>
    </source>
</evidence>
<proteinExistence type="predicted"/>
<feature type="compositionally biased region" description="Polar residues" evidence="2">
    <location>
        <begin position="264"/>
        <end position="280"/>
    </location>
</feature>
<protein>
    <submittedName>
        <fullName evidence="5">Z-DNA-binding protein 1</fullName>
    </submittedName>
</protein>
<feature type="region of interest" description="Disordered" evidence="2">
    <location>
        <begin position="1"/>
        <end position="25"/>
    </location>
</feature>
<dbReference type="InterPro" id="IPR036390">
    <property type="entry name" value="WH_DNA-bd_sf"/>
</dbReference>
<evidence type="ECO:0000259" key="3">
    <source>
        <dbReference type="PROSITE" id="PS50139"/>
    </source>
</evidence>
<dbReference type="Proteomes" id="UP000515156">
    <property type="component" value="Chromosome 8"/>
</dbReference>
<dbReference type="Gene3D" id="1.10.10.10">
    <property type="entry name" value="Winged helix-like DNA-binding domain superfamily/Winged helix DNA-binding domain"/>
    <property type="match status" value="2"/>
</dbReference>
<keyword evidence="4" id="KW-1185">Reference proteome</keyword>
<reference evidence="5" key="1">
    <citation type="submission" date="2025-08" db="UniProtKB">
        <authorList>
            <consortium name="RefSeq"/>
        </authorList>
    </citation>
    <scope>IDENTIFICATION</scope>
</reference>
<dbReference type="PROSITE" id="PS50139">
    <property type="entry name" value="Z_BINDING"/>
    <property type="match status" value="2"/>
</dbReference>
<dbReference type="OrthoDB" id="9909849at2759"/>
<dbReference type="SMART" id="SM00550">
    <property type="entry name" value="Zalpha"/>
    <property type="match status" value="2"/>
</dbReference>
<sequence length="432" mass="47030">MALVPVNRRKNENLSSDKPDRDQTTELRQKICDFLTKGPQKAVSIARNFGKKTAKEVNPDLYHLKKTGDLSFDEETKLWALNSSAMAAHTVSMALVPVNRRHNENLPANRLDQDQTTELTDMALVPVNGRTNENLSLVKPDRDQTAELRQKICDFLTKGPQKAVSIARNFGKKTAKEVNPDLYHLKKTGDLAFDEETKLWSLNSSAMAAHTGLNSSAMAAHTGHNIVFNLTLVQQHATNIISQHGKASSLSISNSQNIQVGNHNSINILPEGDTTNNPSPKASGKEKASSRSPATAVSESAIPGAAATETSPQTVNIKNSYLQNTVIGNNNEMNICCKDGSTDGSGMTVQTDFVWETEYSTGEGEATAGACAESSPQPSVYRETGLVSLCGKFEQVSIGNKNWILIEDILESNSESEEECVKDEMLVAEERL</sequence>
<evidence type="ECO:0000313" key="5">
    <source>
        <dbReference type="RefSeq" id="XP_030069358.1"/>
    </source>
</evidence>
<dbReference type="AlphaFoldDB" id="A0A6P7YWM5"/>
<dbReference type="InterPro" id="IPR042361">
    <property type="entry name" value="ZBP1"/>
</dbReference>
<dbReference type="GO" id="GO:0003677">
    <property type="term" value="F:DNA binding"/>
    <property type="evidence" value="ECO:0007669"/>
    <property type="project" value="InterPro"/>
</dbReference>
<dbReference type="KEGG" id="muo:115476918"/>
<evidence type="ECO:0000313" key="4">
    <source>
        <dbReference type="Proteomes" id="UP000515156"/>
    </source>
</evidence>
<name>A0A6P7YWM5_9AMPH</name>